<dbReference type="InterPro" id="IPR015915">
    <property type="entry name" value="Kelch-typ_b-propeller"/>
</dbReference>
<keyword evidence="5" id="KW-1185">Reference proteome</keyword>
<dbReference type="Ensembl" id="ENSTNIT00000020764.1">
    <property type="protein sequence ID" value="ENSTNIP00000020532.1"/>
    <property type="gene ID" value="ENSTNIG00000017393.1"/>
</dbReference>
<name>H3DJ37_TETNG</name>
<evidence type="ECO:0000313" key="5">
    <source>
        <dbReference type="Proteomes" id="UP000007303"/>
    </source>
</evidence>
<dbReference type="STRING" id="99883.ENSTNIP00000020532"/>
<organism evidence="4 5">
    <name type="scientific">Tetraodon nigroviridis</name>
    <name type="common">Spotted green pufferfish</name>
    <name type="synonym">Chelonodon nigroviridis</name>
    <dbReference type="NCBI Taxonomy" id="99883"/>
    <lineage>
        <taxon>Eukaryota</taxon>
        <taxon>Metazoa</taxon>
        <taxon>Chordata</taxon>
        <taxon>Craniata</taxon>
        <taxon>Vertebrata</taxon>
        <taxon>Euteleostomi</taxon>
        <taxon>Actinopterygii</taxon>
        <taxon>Neopterygii</taxon>
        <taxon>Teleostei</taxon>
        <taxon>Neoteleostei</taxon>
        <taxon>Acanthomorphata</taxon>
        <taxon>Eupercaria</taxon>
        <taxon>Tetraodontiformes</taxon>
        <taxon>Tetradontoidea</taxon>
        <taxon>Tetraodontidae</taxon>
        <taxon>Tetraodon</taxon>
    </lineage>
</organism>
<evidence type="ECO:0000256" key="1">
    <source>
        <dbReference type="ARBA" id="ARBA00022441"/>
    </source>
</evidence>
<sequence>MATLSFYVLWSVRDAPRQFISKSNRKRFQVHVPLPLPKHLVIFGLGEWKSGHADATISVDVVVCAELPAQRIGTLSTHERCLIWEGDWRRDVATAAAEKGRRGVYGKIVLTVCAEETDAVFGSIQQVEQKCLFPDLHNSTDLSCTLNQSSMDETVPADSSQLGDSVCCGEIQVNRINTSDSTFSTKPPVWPTEKTPRRTVISRGRLTWSSEDPDGLSEDLDQASTRKKRRLSRKNSQEEMTAQIRSDNREACPSKRWSHTMCLSDPDTAVLIGGETAAQTHCKDSLWKLELDNDFWFPMTSSASGPRPPCARGHSATFDPDSRSVFVYGGLREDQRYSQLYVLDTLSWTWKTVTAKGNIPQLAYHSANFYNKELFVFGGVNPSSRPGEKSCSGSLYIYNPEFQLWYQPIVEGDKPLPRFGHSATLMSDKLIIFGGRTTATYLNDLHVLDLGFMEYSAAKCGNTLPLPRG</sequence>
<dbReference type="GeneTree" id="ENSGT00940000164710"/>
<dbReference type="AlphaFoldDB" id="H3DJ37"/>
<dbReference type="HOGENOM" id="CLU_029157_0_0_1"/>
<dbReference type="InParanoid" id="H3DJ37"/>
<dbReference type="PANTHER" id="PTHR46093:SF19">
    <property type="entry name" value="RAB9 EFFECTOR PROTEIN WITH KELCH MOTIFS-LIKE"/>
    <property type="match status" value="1"/>
</dbReference>
<evidence type="ECO:0000313" key="4">
    <source>
        <dbReference type="Ensembl" id="ENSTNIP00000020532.1"/>
    </source>
</evidence>
<feature type="compositionally biased region" description="Acidic residues" evidence="3">
    <location>
        <begin position="211"/>
        <end position="221"/>
    </location>
</feature>
<keyword evidence="1" id="KW-0880">Kelch repeat</keyword>
<dbReference type="OMA" id="EARCLVW"/>
<dbReference type="Pfam" id="PF24681">
    <property type="entry name" value="Kelch_KLHDC2_KLHL20_DRC7"/>
    <property type="match status" value="1"/>
</dbReference>
<dbReference type="PANTHER" id="PTHR46093">
    <property type="entry name" value="ACYL-COA-BINDING DOMAIN-CONTAINING PROTEIN 5"/>
    <property type="match status" value="1"/>
</dbReference>
<proteinExistence type="predicted"/>
<reference evidence="5" key="1">
    <citation type="journal article" date="2004" name="Nature">
        <title>Genome duplication in the teleost fish Tetraodon nigroviridis reveals the early vertebrate proto-karyotype.</title>
        <authorList>
            <person name="Jaillon O."/>
            <person name="Aury J.-M."/>
            <person name="Brunet F."/>
            <person name="Petit J.-L."/>
            <person name="Stange-Thomann N."/>
            <person name="Mauceli E."/>
            <person name="Bouneau L."/>
            <person name="Fischer C."/>
            <person name="Ozouf-Costaz C."/>
            <person name="Bernot A."/>
            <person name="Nicaud S."/>
            <person name="Jaffe D."/>
            <person name="Fisher S."/>
            <person name="Lutfalla G."/>
            <person name="Dossat C."/>
            <person name="Segurens B."/>
            <person name="Dasilva C."/>
            <person name="Salanoubat M."/>
            <person name="Levy M."/>
            <person name="Boudet N."/>
            <person name="Castellano S."/>
            <person name="Anthouard V."/>
            <person name="Jubin C."/>
            <person name="Castelli V."/>
            <person name="Katinka M."/>
            <person name="Vacherie B."/>
            <person name="Biemont C."/>
            <person name="Skalli Z."/>
            <person name="Cattolico L."/>
            <person name="Poulain J."/>
            <person name="De Berardinis V."/>
            <person name="Cruaud C."/>
            <person name="Duprat S."/>
            <person name="Brottier P."/>
            <person name="Coutanceau J.-P."/>
            <person name="Gouzy J."/>
            <person name="Parra G."/>
            <person name="Lardier G."/>
            <person name="Chapple C."/>
            <person name="McKernan K.J."/>
            <person name="McEwan P."/>
            <person name="Bosak S."/>
            <person name="Kellis M."/>
            <person name="Volff J.-N."/>
            <person name="Guigo R."/>
            <person name="Zody M.C."/>
            <person name="Mesirov J."/>
            <person name="Lindblad-Toh K."/>
            <person name="Birren B."/>
            <person name="Nusbaum C."/>
            <person name="Kahn D."/>
            <person name="Robinson-Rechavi M."/>
            <person name="Laudet V."/>
            <person name="Schachter V."/>
            <person name="Quetier F."/>
            <person name="Saurin W."/>
            <person name="Scarpelli C."/>
            <person name="Wincker P."/>
            <person name="Lander E.S."/>
            <person name="Weissenbach J."/>
            <person name="Roest Crollius H."/>
        </authorList>
    </citation>
    <scope>NUCLEOTIDE SEQUENCE [LARGE SCALE GENOMIC DNA]</scope>
</reference>
<evidence type="ECO:0000256" key="3">
    <source>
        <dbReference type="SAM" id="MobiDB-lite"/>
    </source>
</evidence>
<dbReference type="SUPFAM" id="SSF117281">
    <property type="entry name" value="Kelch motif"/>
    <property type="match status" value="1"/>
</dbReference>
<reference evidence="4" key="2">
    <citation type="submission" date="2025-08" db="UniProtKB">
        <authorList>
            <consortium name="Ensembl"/>
        </authorList>
    </citation>
    <scope>IDENTIFICATION</scope>
</reference>
<keyword evidence="2" id="KW-0677">Repeat</keyword>
<accession>H3DJ37</accession>
<feature type="region of interest" description="Disordered" evidence="3">
    <location>
        <begin position="179"/>
        <end position="252"/>
    </location>
</feature>
<evidence type="ECO:0000256" key="2">
    <source>
        <dbReference type="ARBA" id="ARBA00022737"/>
    </source>
</evidence>
<dbReference type="Proteomes" id="UP000007303">
    <property type="component" value="Unassembled WGS sequence"/>
</dbReference>
<protein>
    <submittedName>
        <fullName evidence="4">Zgc:163014</fullName>
    </submittedName>
</protein>
<dbReference type="Gene3D" id="2.120.10.80">
    <property type="entry name" value="Kelch-type beta propeller"/>
    <property type="match status" value="1"/>
</dbReference>
<reference evidence="4" key="3">
    <citation type="submission" date="2025-09" db="UniProtKB">
        <authorList>
            <consortium name="Ensembl"/>
        </authorList>
    </citation>
    <scope>IDENTIFICATION</scope>
</reference>